<evidence type="ECO:0000313" key="2">
    <source>
        <dbReference type="Proteomes" id="UP001168821"/>
    </source>
</evidence>
<accession>A0AA38HVI7</accession>
<name>A0AA38HVI7_9CUCU</name>
<protein>
    <recommendedName>
        <fullName evidence="3">Reverse transcriptase domain-containing protein</fullName>
    </recommendedName>
</protein>
<evidence type="ECO:0000313" key="1">
    <source>
        <dbReference type="EMBL" id="KAJ3644250.1"/>
    </source>
</evidence>
<evidence type="ECO:0008006" key="3">
    <source>
        <dbReference type="Google" id="ProtNLM"/>
    </source>
</evidence>
<keyword evidence="2" id="KW-1185">Reference proteome</keyword>
<comment type="caution">
    <text evidence="1">The sequence shown here is derived from an EMBL/GenBank/DDBJ whole genome shotgun (WGS) entry which is preliminary data.</text>
</comment>
<gene>
    <name evidence="1" type="ORF">Zmor_026918</name>
</gene>
<dbReference type="Proteomes" id="UP001168821">
    <property type="component" value="Unassembled WGS sequence"/>
</dbReference>
<dbReference type="AlphaFoldDB" id="A0AA38HVI7"/>
<dbReference type="EMBL" id="JALNTZ010000008">
    <property type="protein sequence ID" value="KAJ3644250.1"/>
    <property type="molecule type" value="Genomic_DNA"/>
</dbReference>
<reference evidence="1" key="1">
    <citation type="journal article" date="2023" name="G3 (Bethesda)">
        <title>Whole genome assemblies of Zophobas morio and Tenebrio molitor.</title>
        <authorList>
            <person name="Kaur S."/>
            <person name="Stinson S.A."/>
            <person name="diCenzo G.C."/>
        </authorList>
    </citation>
    <scope>NUCLEOTIDE SEQUENCE</scope>
    <source>
        <strain evidence="1">QUZm001</strain>
    </source>
</reference>
<proteinExistence type="predicted"/>
<sequence>MGSDFAAAVIAKIMESIISDEIRKLLLANNVLSAEQHGFVPKSLFPLIFFCITELSDSCEKWSAAGFGAESVALYTYIADFKTDDLKIYNESPTSCSILSKDILIVNQWSMKWTLPINNQKCSVLHIGPNNSKYVYSMDGVTSTTDLDHIKYTVHVPS</sequence>
<organism evidence="1 2">
    <name type="scientific">Zophobas morio</name>
    <dbReference type="NCBI Taxonomy" id="2755281"/>
    <lineage>
        <taxon>Eukaryota</taxon>
        <taxon>Metazoa</taxon>
        <taxon>Ecdysozoa</taxon>
        <taxon>Arthropoda</taxon>
        <taxon>Hexapoda</taxon>
        <taxon>Insecta</taxon>
        <taxon>Pterygota</taxon>
        <taxon>Neoptera</taxon>
        <taxon>Endopterygota</taxon>
        <taxon>Coleoptera</taxon>
        <taxon>Polyphaga</taxon>
        <taxon>Cucujiformia</taxon>
        <taxon>Tenebrionidae</taxon>
        <taxon>Zophobas</taxon>
    </lineage>
</organism>